<protein>
    <submittedName>
        <fullName evidence="4">GNAT family N-acetyltransferase</fullName>
    </submittedName>
</protein>
<dbReference type="PROSITE" id="PS51186">
    <property type="entry name" value="GNAT"/>
    <property type="match status" value="1"/>
</dbReference>
<evidence type="ECO:0000313" key="5">
    <source>
        <dbReference type="Proteomes" id="UP001551482"/>
    </source>
</evidence>
<sequence length="169" mass="18085">MTMSTPGPAAPGPVVADDLAAAPELLFAYYNATAEELGHPAWATPAGLPDYFRVDYDDPAAYYAPPGGYLTARLDGRLAGGVGYHFHGPDVEVKRLYVAPDARGAGVAQALMAVLHERARAAGAPRCVLDVLPQRTGAINLYKRLGYRQIGPYRDDHGPIDLVCFAYDL</sequence>
<keyword evidence="1" id="KW-0808">Transferase</keyword>
<keyword evidence="2" id="KW-0012">Acyltransferase</keyword>
<evidence type="ECO:0000259" key="3">
    <source>
        <dbReference type="PROSITE" id="PS51186"/>
    </source>
</evidence>
<feature type="domain" description="N-acetyltransferase" evidence="3">
    <location>
        <begin position="16"/>
        <end position="169"/>
    </location>
</feature>
<dbReference type="PANTHER" id="PTHR43877">
    <property type="entry name" value="AMINOALKYLPHOSPHONATE N-ACETYLTRANSFERASE-RELATED-RELATED"/>
    <property type="match status" value="1"/>
</dbReference>
<dbReference type="RefSeq" id="WP_358358928.1">
    <property type="nucleotide sequence ID" value="NZ_JBEZFP010000083.1"/>
</dbReference>
<dbReference type="Pfam" id="PF00583">
    <property type="entry name" value="Acetyltransf_1"/>
    <property type="match status" value="1"/>
</dbReference>
<dbReference type="Gene3D" id="3.40.630.30">
    <property type="match status" value="1"/>
</dbReference>
<dbReference type="Proteomes" id="UP001551482">
    <property type="component" value="Unassembled WGS sequence"/>
</dbReference>
<proteinExistence type="predicted"/>
<evidence type="ECO:0000256" key="1">
    <source>
        <dbReference type="ARBA" id="ARBA00022679"/>
    </source>
</evidence>
<comment type="caution">
    <text evidence="4">The sequence shown here is derived from an EMBL/GenBank/DDBJ whole genome shotgun (WGS) entry which is preliminary data.</text>
</comment>
<dbReference type="SUPFAM" id="SSF55729">
    <property type="entry name" value="Acyl-CoA N-acyltransferases (Nat)"/>
    <property type="match status" value="1"/>
</dbReference>
<dbReference type="PANTHER" id="PTHR43877:SF2">
    <property type="entry name" value="AMINOALKYLPHOSPHONATE N-ACETYLTRANSFERASE-RELATED"/>
    <property type="match status" value="1"/>
</dbReference>
<gene>
    <name evidence="4" type="ORF">AB0C36_27635</name>
</gene>
<keyword evidence="5" id="KW-1185">Reference proteome</keyword>
<dbReference type="CDD" id="cd04301">
    <property type="entry name" value="NAT_SF"/>
    <property type="match status" value="1"/>
</dbReference>
<accession>A0ABV3DNF5</accession>
<dbReference type="InterPro" id="IPR000182">
    <property type="entry name" value="GNAT_dom"/>
</dbReference>
<organism evidence="4 5">
    <name type="scientific">Streptodolium elevatio</name>
    <dbReference type="NCBI Taxonomy" id="3157996"/>
    <lineage>
        <taxon>Bacteria</taxon>
        <taxon>Bacillati</taxon>
        <taxon>Actinomycetota</taxon>
        <taxon>Actinomycetes</taxon>
        <taxon>Kitasatosporales</taxon>
        <taxon>Streptomycetaceae</taxon>
        <taxon>Streptodolium</taxon>
    </lineage>
</organism>
<dbReference type="InterPro" id="IPR050832">
    <property type="entry name" value="Bact_Acetyltransf"/>
</dbReference>
<dbReference type="InterPro" id="IPR016181">
    <property type="entry name" value="Acyl_CoA_acyltransferase"/>
</dbReference>
<evidence type="ECO:0000313" key="4">
    <source>
        <dbReference type="EMBL" id="MEU8137273.1"/>
    </source>
</evidence>
<evidence type="ECO:0000256" key="2">
    <source>
        <dbReference type="ARBA" id="ARBA00023315"/>
    </source>
</evidence>
<reference evidence="4 5" key="1">
    <citation type="submission" date="2024-06" db="EMBL/GenBank/DDBJ databases">
        <title>The Natural Products Discovery Center: Release of the First 8490 Sequenced Strains for Exploring Actinobacteria Biosynthetic Diversity.</title>
        <authorList>
            <person name="Kalkreuter E."/>
            <person name="Kautsar S.A."/>
            <person name="Yang D."/>
            <person name="Bader C.D."/>
            <person name="Teijaro C.N."/>
            <person name="Fluegel L."/>
            <person name="Davis C.M."/>
            <person name="Simpson J.R."/>
            <person name="Lauterbach L."/>
            <person name="Steele A.D."/>
            <person name="Gui C."/>
            <person name="Meng S."/>
            <person name="Li G."/>
            <person name="Viehrig K."/>
            <person name="Ye F."/>
            <person name="Su P."/>
            <person name="Kiefer A.F."/>
            <person name="Nichols A."/>
            <person name="Cepeda A.J."/>
            <person name="Yan W."/>
            <person name="Fan B."/>
            <person name="Jiang Y."/>
            <person name="Adhikari A."/>
            <person name="Zheng C.-J."/>
            <person name="Schuster L."/>
            <person name="Cowan T.M."/>
            <person name="Smanski M.J."/>
            <person name="Chevrette M.G."/>
            <person name="De Carvalho L.P.S."/>
            <person name="Shen B."/>
        </authorList>
    </citation>
    <scope>NUCLEOTIDE SEQUENCE [LARGE SCALE GENOMIC DNA]</scope>
    <source>
        <strain evidence="4 5">NPDC048946</strain>
    </source>
</reference>
<dbReference type="EMBL" id="JBEZFP010000083">
    <property type="protein sequence ID" value="MEU8137273.1"/>
    <property type="molecule type" value="Genomic_DNA"/>
</dbReference>
<name>A0ABV3DNF5_9ACTN</name>